<evidence type="ECO:0000313" key="3">
    <source>
        <dbReference type="Proteomes" id="UP001283341"/>
    </source>
</evidence>
<dbReference type="Gene3D" id="3.40.50.720">
    <property type="entry name" value="NAD(P)-binding Rossmann-like Domain"/>
    <property type="match status" value="1"/>
</dbReference>
<dbReference type="GO" id="GO:0000166">
    <property type="term" value="F:nucleotide binding"/>
    <property type="evidence" value="ECO:0007669"/>
    <property type="project" value="InterPro"/>
</dbReference>
<accession>A0AAE0HSL3</accession>
<dbReference type="PANTHER" id="PTHR43708:SF1">
    <property type="entry name" value="GALACTOSE_LACTOSE METABOLISM REGULATORY PROTEIN GAL80"/>
    <property type="match status" value="1"/>
</dbReference>
<sequence length="185" mass="20193">MAPIRVALIGLSCSGKSVSVDAAKNSIEHLKLFAETEAYGSADDLAADPDVDMVVCCTRVDTHYELVRPSVVVGKDAYVEWPLTRTPEEAYELTDLTKKSGSKSMVGLQGRVSPLTRKVKQLLEQGRVDKFLSSRVDAYVGVGEMGMPMGFGYFFDRKVGGNLCFHVMIIAVSTVEIMLQGLTCY</sequence>
<organism evidence="2 3">
    <name type="scientific">Apodospora peruviana</name>
    <dbReference type="NCBI Taxonomy" id="516989"/>
    <lineage>
        <taxon>Eukaryota</taxon>
        <taxon>Fungi</taxon>
        <taxon>Dikarya</taxon>
        <taxon>Ascomycota</taxon>
        <taxon>Pezizomycotina</taxon>
        <taxon>Sordariomycetes</taxon>
        <taxon>Sordariomycetidae</taxon>
        <taxon>Sordariales</taxon>
        <taxon>Lasiosphaeriaceae</taxon>
        <taxon>Apodospora</taxon>
    </lineage>
</organism>
<dbReference type="InterPro" id="IPR051317">
    <property type="entry name" value="Gfo/Idh/MocA_oxidoreduct"/>
</dbReference>
<reference evidence="2" key="1">
    <citation type="journal article" date="2023" name="Mol. Phylogenet. Evol.">
        <title>Genome-scale phylogeny and comparative genomics of the fungal order Sordariales.</title>
        <authorList>
            <person name="Hensen N."/>
            <person name="Bonometti L."/>
            <person name="Westerberg I."/>
            <person name="Brannstrom I.O."/>
            <person name="Guillou S."/>
            <person name="Cros-Aarteil S."/>
            <person name="Calhoun S."/>
            <person name="Haridas S."/>
            <person name="Kuo A."/>
            <person name="Mondo S."/>
            <person name="Pangilinan J."/>
            <person name="Riley R."/>
            <person name="LaButti K."/>
            <person name="Andreopoulos B."/>
            <person name="Lipzen A."/>
            <person name="Chen C."/>
            <person name="Yan M."/>
            <person name="Daum C."/>
            <person name="Ng V."/>
            <person name="Clum A."/>
            <person name="Steindorff A."/>
            <person name="Ohm R.A."/>
            <person name="Martin F."/>
            <person name="Silar P."/>
            <person name="Natvig D.O."/>
            <person name="Lalanne C."/>
            <person name="Gautier V."/>
            <person name="Ament-Velasquez S.L."/>
            <person name="Kruys A."/>
            <person name="Hutchinson M.I."/>
            <person name="Powell A.J."/>
            <person name="Barry K."/>
            <person name="Miller A.N."/>
            <person name="Grigoriev I.V."/>
            <person name="Debuchy R."/>
            <person name="Gladieux P."/>
            <person name="Hiltunen Thoren M."/>
            <person name="Johannesson H."/>
        </authorList>
    </citation>
    <scope>NUCLEOTIDE SEQUENCE</scope>
    <source>
        <strain evidence="2">CBS 118394</strain>
    </source>
</reference>
<dbReference type="SUPFAM" id="SSF51735">
    <property type="entry name" value="NAD(P)-binding Rossmann-fold domains"/>
    <property type="match status" value="1"/>
</dbReference>
<evidence type="ECO:0000313" key="2">
    <source>
        <dbReference type="EMBL" id="KAK3311879.1"/>
    </source>
</evidence>
<comment type="caution">
    <text evidence="2">The sequence shown here is derived from an EMBL/GenBank/DDBJ whole genome shotgun (WGS) entry which is preliminary data.</text>
</comment>
<dbReference type="Pfam" id="PF01408">
    <property type="entry name" value="GFO_IDH_MocA"/>
    <property type="match status" value="1"/>
</dbReference>
<dbReference type="PANTHER" id="PTHR43708">
    <property type="entry name" value="CONSERVED EXPRESSED OXIDOREDUCTASE (EUROFUNG)"/>
    <property type="match status" value="1"/>
</dbReference>
<dbReference type="AlphaFoldDB" id="A0AAE0HSL3"/>
<reference evidence="2" key="2">
    <citation type="submission" date="2023-06" db="EMBL/GenBank/DDBJ databases">
        <authorList>
            <consortium name="Lawrence Berkeley National Laboratory"/>
            <person name="Haridas S."/>
            <person name="Hensen N."/>
            <person name="Bonometti L."/>
            <person name="Westerberg I."/>
            <person name="Brannstrom I.O."/>
            <person name="Guillou S."/>
            <person name="Cros-Aarteil S."/>
            <person name="Calhoun S."/>
            <person name="Kuo A."/>
            <person name="Mondo S."/>
            <person name="Pangilinan J."/>
            <person name="Riley R."/>
            <person name="Labutti K."/>
            <person name="Andreopoulos B."/>
            <person name="Lipzen A."/>
            <person name="Chen C."/>
            <person name="Yanf M."/>
            <person name="Daum C."/>
            <person name="Ng V."/>
            <person name="Clum A."/>
            <person name="Steindorff A."/>
            <person name="Ohm R."/>
            <person name="Martin F."/>
            <person name="Silar P."/>
            <person name="Natvig D."/>
            <person name="Lalanne C."/>
            <person name="Gautier V."/>
            <person name="Ament-Velasquez S.L."/>
            <person name="Kruys A."/>
            <person name="Hutchinson M.I."/>
            <person name="Powell A.J."/>
            <person name="Barry K."/>
            <person name="Miller A.N."/>
            <person name="Grigoriev I.V."/>
            <person name="Debuchy R."/>
            <person name="Gladieux P."/>
            <person name="Thoren M.H."/>
            <person name="Johannesson H."/>
        </authorList>
    </citation>
    <scope>NUCLEOTIDE SEQUENCE</scope>
    <source>
        <strain evidence="2">CBS 118394</strain>
    </source>
</reference>
<keyword evidence="3" id="KW-1185">Reference proteome</keyword>
<dbReference type="EMBL" id="JAUEDM010000011">
    <property type="protein sequence ID" value="KAK3311879.1"/>
    <property type="molecule type" value="Genomic_DNA"/>
</dbReference>
<protein>
    <recommendedName>
        <fullName evidence="1">Gfo/Idh/MocA-like oxidoreductase N-terminal domain-containing protein</fullName>
    </recommendedName>
</protein>
<proteinExistence type="predicted"/>
<dbReference type="InterPro" id="IPR036291">
    <property type="entry name" value="NAD(P)-bd_dom_sf"/>
</dbReference>
<feature type="domain" description="Gfo/Idh/MocA-like oxidoreductase N-terminal" evidence="1">
    <location>
        <begin position="21"/>
        <end position="107"/>
    </location>
</feature>
<name>A0AAE0HSL3_9PEZI</name>
<dbReference type="InterPro" id="IPR000683">
    <property type="entry name" value="Gfo/Idh/MocA-like_OxRdtase_N"/>
</dbReference>
<evidence type="ECO:0000259" key="1">
    <source>
        <dbReference type="Pfam" id="PF01408"/>
    </source>
</evidence>
<gene>
    <name evidence="2" type="ORF">B0H66DRAFT_596191</name>
</gene>
<dbReference type="Proteomes" id="UP001283341">
    <property type="component" value="Unassembled WGS sequence"/>
</dbReference>